<dbReference type="PROSITE" id="PS51724">
    <property type="entry name" value="SPOR"/>
    <property type="match status" value="1"/>
</dbReference>
<dbReference type="OrthoDB" id="6193567at2"/>
<dbReference type="RefSeq" id="WP_043248912.1">
    <property type="nucleotide sequence ID" value="NZ_HG322950.1"/>
</dbReference>
<dbReference type="PATRIC" id="fig|1301098.3.peg.613"/>
<dbReference type="KEGG" id="pkc:PKB_0602"/>
<protein>
    <submittedName>
        <fullName evidence="2">Sporulation domain-containing protein</fullName>
    </submittedName>
</protein>
<feature type="domain" description="SPOR" evidence="1">
    <location>
        <begin position="65"/>
        <end position="144"/>
    </location>
</feature>
<dbReference type="InterPro" id="IPR007730">
    <property type="entry name" value="SPOR-like_dom"/>
</dbReference>
<dbReference type="GO" id="GO:0042834">
    <property type="term" value="F:peptidoglycan binding"/>
    <property type="evidence" value="ECO:0007669"/>
    <property type="project" value="InterPro"/>
</dbReference>
<dbReference type="STRING" id="1301098.PKB_0602"/>
<sequence>MRWFFLFLLVLNVFYFVWHQQQTPLRAKEIAPLALYRSEQKNIRLLSESPESAPKRPSAPQAQVGAPQAGACLYFGPFYDESRAKALEQRLTSLDIQASRQKVDSGVGADYWVYLPPLASRQASLLQLRELQARKIDSYIITEGDLTDGISLGFFQSQDSAGAVVERLKGVGYEAQVREMARNQHDIWIQISPESRRLADDGLVHQLVSDFPELQQQTMPCKSVASGN</sequence>
<dbReference type="HOGENOM" id="CLU_100903_0_0_6"/>
<reference evidence="2 3" key="1">
    <citation type="submission" date="2013-03" db="EMBL/GenBank/DDBJ databases">
        <authorList>
            <person name="Linke B."/>
        </authorList>
    </citation>
    <scope>NUCLEOTIDE SEQUENCE [LARGE SCALE GENOMIC DNA]</scope>
    <source>
        <strain evidence="2 3">B13</strain>
    </source>
</reference>
<accession>A0A024HBM3</accession>
<name>A0A024HBM3_PSEKB</name>
<evidence type="ECO:0000313" key="2">
    <source>
        <dbReference type="EMBL" id="CDF81974.1"/>
    </source>
</evidence>
<dbReference type="InterPro" id="IPR036680">
    <property type="entry name" value="SPOR-like_sf"/>
</dbReference>
<dbReference type="SUPFAM" id="SSF110997">
    <property type="entry name" value="Sporulation related repeat"/>
    <property type="match status" value="1"/>
</dbReference>
<organism evidence="2 3">
    <name type="scientific">Pseudomonas knackmussii (strain DSM 6978 / CCUG 54928 / LMG 23759 / B13)</name>
    <dbReference type="NCBI Taxonomy" id="1301098"/>
    <lineage>
        <taxon>Bacteria</taxon>
        <taxon>Pseudomonadati</taxon>
        <taxon>Pseudomonadota</taxon>
        <taxon>Gammaproteobacteria</taxon>
        <taxon>Pseudomonadales</taxon>
        <taxon>Pseudomonadaceae</taxon>
        <taxon>Pseudomonas</taxon>
    </lineage>
</organism>
<dbReference type="EMBL" id="HG322950">
    <property type="protein sequence ID" value="CDF81974.1"/>
    <property type="molecule type" value="Genomic_DNA"/>
</dbReference>
<gene>
    <name evidence="2" type="ORF">PKB_0602</name>
</gene>
<dbReference type="Pfam" id="PF05036">
    <property type="entry name" value="SPOR"/>
    <property type="match status" value="1"/>
</dbReference>
<reference evidence="2 3" key="2">
    <citation type="submission" date="2014-05" db="EMBL/GenBank/DDBJ databases">
        <title>Genome sequence of the 3-chlorobenzoate degrading bacterium Pseudomonas knackmussii B13 shows multiple evidence for horizontal gene transfer.</title>
        <authorList>
            <person name="Miyazaki R."/>
            <person name="Bertelli C."/>
            <person name="Falquet L."/>
            <person name="Robinson-Rechavi M."/>
            <person name="Gharib W."/>
            <person name="Roy S."/>
            <person name="Van der Meer J.R."/>
        </authorList>
    </citation>
    <scope>NUCLEOTIDE SEQUENCE [LARGE SCALE GENOMIC DNA]</scope>
    <source>
        <strain evidence="2 3">B13</strain>
    </source>
</reference>
<evidence type="ECO:0000313" key="3">
    <source>
        <dbReference type="Proteomes" id="UP000025241"/>
    </source>
</evidence>
<dbReference type="Proteomes" id="UP000025241">
    <property type="component" value="Chromosome I"/>
</dbReference>
<dbReference type="eggNOG" id="ENOG5032VRV">
    <property type="taxonomic scope" value="Bacteria"/>
</dbReference>
<dbReference type="AlphaFoldDB" id="A0A024HBM3"/>
<proteinExistence type="predicted"/>
<keyword evidence="3" id="KW-1185">Reference proteome</keyword>
<evidence type="ECO:0000259" key="1">
    <source>
        <dbReference type="PROSITE" id="PS51724"/>
    </source>
</evidence>